<protein>
    <submittedName>
        <fullName evidence="1">Uncharacterized protein</fullName>
    </submittedName>
</protein>
<gene>
    <name evidence="1" type="ORF">GTP91_24795</name>
</gene>
<dbReference type="EMBL" id="WWCW01000117">
    <property type="protein sequence ID" value="MYM90377.1"/>
    <property type="molecule type" value="Genomic_DNA"/>
</dbReference>
<accession>A0A845GBY7</accession>
<organism evidence="1 2">
    <name type="scientific">Duganella vulcania</name>
    <dbReference type="NCBI Taxonomy" id="2692166"/>
    <lineage>
        <taxon>Bacteria</taxon>
        <taxon>Pseudomonadati</taxon>
        <taxon>Pseudomonadota</taxon>
        <taxon>Betaproteobacteria</taxon>
        <taxon>Burkholderiales</taxon>
        <taxon>Oxalobacteraceae</taxon>
        <taxon>Telluria group</taxon>
        <taxon>Duganella</taxon>
    </lineage>
</organism>
<evidence type="ECO:0000313" key="1">
    <source>
        <dbReference type="EMBL" id="MYM90377.1"/>
    </source>
</evidence>
<name>A0A845GBY7_9BURK</name>
<reference evidence="1 2" key="1">
    <citation type="submission" date="2020-01" db="EMBL/GenBank/DDBJ databases">
        <title>Novel species isolated from a subtropical stream in China.</title>
        <authorList>
            <person name="Lu H."/>
        </authorList>
    </citation>
    <scope>NUCLEOTIDE SEQUENCE [LARGE SCALE GENOMIC DNA]</scope>
    <source>
        <strain evidence="1 2">FT82W</strain>
    </source>
</reference>
<dbReference type="Proteomes" id="UP000470302">
    <property type="component" value="Unassembled WGS sequence"/>
</dbReference>
<sequence>MSAGSAPPAGVASEIAAAPDTWRAVNAMVLRNVGQARRFDVRLTLSDSAPLPIEIVPSVLSPRDSGGLGACLSPSTGH</sequence>
<evidence type="ECO:0000313" key="2">
    <source>
        <dbReference type="Proteomes" id="UP000470302"/>
    </source>
</evidence>
<dbReference type="AlphaFoldDB" id="A0A845GBY7"/>
<dbReference type="RefSeq" id="WP_161099174.1">
    <property type="nucleotide sequence ID" value="NZ_WWCW01000117.1"/>
</dbReference>
<proteinExistence type="predicted"/>
<comment type="caution">
    <text evidence="1">The sequence shown here is derived from an EMBL/GenBank/DDBJ whole genome shotgun (WGS) entry which is preliminary data.</text>
</comment>